<dbReference type="PANTHER" id="PTHR42792:SF2">
    <property type="entry name" value="FLAGELLIN"/>
    <property type="match status" value="1"/>
</dbReference>
<organism evidence="6 7">
    <name type="scientific">Paracoccus acridae</name>
    <dbReference type="NCBI Taxonomy" id="1795310"/>
    <lineage>
        <taxon>Bacteria</taxon>
        <taxon>Pseudomonadati</taxon>
        <taxon>Pseudomonadota</taxon>
        <taxon>Alphaproteobacteria</taxon>
        <taxon>Rhodobacterales</taxon>
        <taxon>Paracoccaceae</taxon>
        <taxon>Paracoccus</taxon>
    </lineage>
</organism>
<comment type="function">
    <text evidence="3">Flagellin is the subunit protein which polymerizes to form the filaments of bacterial flagella.</text>
</comment>
<accession>A0ABQ1VH22</accession>
<feature type="domain" description="Flagellin N-terminal" evidence="4">
    <location>
        <begin position="4"/>
        <end position="136"/>
    </location>
</feature>
<evidence type="ECO:0000313" key="7">
    <source>
        <dbReference type="Proteomes" id="UP000640509"/>
    </source>
</evidence>
<dbReference type="InterPro" id="IPR046358">
    <property type="entry name" value="Flagellin_C"/>
</dbReference>
<dbReference type="SUPFAM" id="SSF64518">
    <property type="entry name" value="Phase 1 flagellin"/>
    <property type="match status" value="1"/>
</dbReference>
<dbReference type="InterPro" id="IPR001029">
    <property type="entry name" value="Flagellin_N"/>
</dbReference>
<keyword evidence="3" id="KW-0964">Secreted</keyword>
<dbReference type="RefSeq" id="WP_188714432.1">
    <property type="nucleotide sequence ID" value="NZ_BMIV01000003.1"/>
</dbReference>
<evidence type="ECO:0000313" key="6">
    <source>
        <dbReference type="EMBL" id="GGF61324.1"/>
    </source>
</evidence>
<keyword evidence="6" id="KW-0969">Cilium</keyword>
<dbReference type="PANTHER" id="PTHR42792">
    <property type="entry name" value="FLAGELLIN"/>
    <property type="match status" value="1"/>
</dbReference>
<proteinExistence type="inferred from homology"/>
<dbReference type="InterPro" id="IPR001492">
    <property type="entry name" value="Flagellin"/>
</dbReference>
<keyword evidence="7" id="KW-1185">Reference proteome</keyword>
<dbReference type="Proteomes" id="UP000640509">
    <property type="component" value="Unassembled WGS sequence"/>
</dbReference>
<evidence type="ECO:0000256" key="2">
    <source>
        <dbReference type="ARBA" id="ARBA00023143"/>
    </source>
</evidence>
<keyword evidence="6" id="KW-0966">Cell projection</keyword>
<feature type="domain" description="Flagellin C-terminal" evidence="5">
    <location>
        <begin position="205"/>
        <end position="282"/>
    </location>
</feature>
<dbReference type="PRINTS" id="PR00207">
    <property type="entry name" value="FLAGELLIN"/>
</dbReference>
<comment type="caution">
    <text evidence="6">The sequence shown here is derived from an EMBL/GenBank/DDBJ whole genome shotgun (WGS) entry which is preliminary data.</text>
</comment>
<comment type="similarity">
    <text evidence="1 3">Belongs to the bacterial flagellin family.</text>
</comment>
<dbReference type="Pfam" id="PF00669">
    <property type="entry name" value="Flagellin_N"/>
    <property type="match status" value="1"/>
</dbReference>
<evidence type="ECO:0000259" key="5">
    <source>
        <dbReference type="Pfam" id="PF00700"/>
    </source>
</evidence>
<evidence type="ECO:0000256" key="1">
    <source>
        <dbReference type="ARBA" id="ARBA00005709"/>
    </source>
</evidence>
<protein>
    <recommendedName>
        <fullName evidence="3">Flagellin</fullName>
    </recommendedName>
</protein>
<dbReference type="Pfam" id="PF00700">
    <property type="entry name" value="Flagellin_C"/>
    <property type="match status" value="1"/>
</dbReference>
<keyword evidence="2 3" id="KW-0975">Bacterial flagellum</keyword>
<evidence type="ECO:0000256" key="3">
    <source>
        <dbReference type="RuleBase" id="RU362073"/>
    </source>
</evidence>
<reference evidence="7" key="1">
    <citation type="journal article" date="2019" name="Int. J. Syst. Evol. Microbiol.">
        <title>The Global Catalogue of Microorganisms (GCM) 10K type strain sequencing project: providing services to taxonomists for standard genome sequencing and annotation.</title>
        <authorList>
            <consortium name="The Broad Institute Genomics Platform"/>
            <consortium name="The Broad Institute Genome Sequencing Center for Infectious Disease"/>
            <person name="Wu L."/>
            <person name="Ma J."/>
        </authorList>
    </citation>
    <scope>NUCLEOTIDE SEQUENCE [LARGE SCALE GENOMIC DNA]</scope>
    <source>
        <strain evidence="7">CGMCC 1.15419</strain>
    </source>
</reference>
<comment type="subcellular location">
    <subcellularLocation>
        <location evidence="3">Secreted</location>
    </subcellularLocation>
    <subcellularLocation>
        <location evidence="3">Bacterial flagellum</location>
    </subcellularLocation>
</comment>
<dbReference type="EMBL" id="BMIV01000003">
    <property type="protein sequence ID" value="GGF61324.1"/>
    <property type="molecule type" value="Genomic_DNA"/>
</dbReference>
<sequence length="283" mass="28669">MSSILTNNGAIVALQTLKNVNSSLNKAQSEISTGKSINSAKDNSAVWAISKIMEADQSSAKAIQSSLNVAGATVQTAVDGADLVVKTLTEMKDLAARAGTDGYSFAKVQADITAKTAVITATIAGTQMNGVNLLNTNGVNGGATYTVLSSLNRSATALTAGTGGNIAVASVDFQANVLAGANALTAITDRASAEAAVLKLEDNLQTAVNGSAALGAKAKQIEEQSNFIGKLADSLKAGVGSLVDADMEEASARLQALQTQQQLGIQALSIANQAPSAILSLFR</sequence>
<evidence type="ECO:0000259" key="4">
    <source>
        <dbReference type="Pfam" id="PF00669"/>
    </source>
</evidence>
<name>A0ABQ1VH22_9RHOB</name>
<gene>
    <name evidence="6" type="primary">flaA</name>
    <name evidence="6" type="ORF">GCM10011402_11640</name>
</gene>
<keyword evidence="6" id="KW-0282">Flagellum</keyword>
<dbReference type="Gene3D" id="1.20.1330.10">
    <property type="entry name" value="f41 fragment of flagellin, N-terminal domain"/>
    <property type="match status" value="1"/>
</dbReference>